<accession>A0AAW0HX08</accession>
<name>A0AAW0HX08_MYOGA</name>
<evidence type="ECO:0000313" key="2">
    <source>
        <dbReference type="Proteomes" id="UP001488838"/>
    </source>
</evidence>
<reference evidence="1 2" key="1">
    <citation type="journal article" date="2023" name="bioRxiv">
        <title>Conserved and derived expression patterns and positive selection on dental genes reveal complex evolutionary context of ever-growing rodent molars.</title>
        <authorList>
            <person name="Calamari Z.T."/>
            <person name="Song A."/>
            <person name="Cohen E."/>
            <person name="Akter M."/>
            <person name="Roy R.D."/>
            <person name="Hallikas O."/>
            <person name="Christensen M.M."/>
            <person name="Li P."/>
            <person name="Marangoni P."/>
            <person name="Jernvall J."/>
            <person name="Klein O.D."/>
        </authorList>
    </citation>
    <scope>NUCLEOTIDE SEQUENCE [LARGE SCALE GENOMIC DNA]</scope>
    <source>
        <strain evidence="1">V071</strain>
    </source>
</reference>
<gene>
    <name evidence="1" type="ORF">U0070_009865</name>
</gene>
<sequence length="87" mass="9769">MCLAKKYNRNGLNKMQSGNAKAVSVRAETIKDLVRFKVAKPKMPKDPNLSHLLLSLTPSLGSRCEATRPRVTGYVNQSREFTPKQRP</sequence>
<dbReference type="AlphaFoldDB" id="A0AAW0HX08"/>
<organism evidence="1 2">
    <name type="scientific">Myodes glareolus</name>
    <name type="common">Bank vole</name>
    <name type="synonym">Clethrionomys glareolus</name>
    <dbReference type="NCBI Taxonomy" id="447135"/>
    <lineage>
        <taxon>Eukaryota</taxon>
        <taxon>Metazoa</taxon>
        <taxon>Chordata</taxon>
        <taxon>Craniata</taxon>
        <taxon>Vertebrata</taxon>
        <taxon>Euteleostomi</taxon>
        <taxon>Mammalia</taxon>
        <taxon>Eutheria</taxon>
        <taxon>Euarchontoglires</taxon>
        <taxon>Glires</taxon>
        <taxon>Rodentia</taxon>
        <taxon>Myomorpha</taxon>
        <taxon>Muroidea</taxon>
        <taxon>Cricetidae</taxon>
        <taxon>Arvicolinae</taxon>
        <taxon>Myodes</taxon>
    </lineage>
</organism>
<dbReference type="Proteomes" id="UP001488838">
    <property type="component" value="Unassembled WGS sequence"/>
</dbReference>
<proteinExistence type="predicted"/>
<dbReference type="EMBL" id="JBBHLL010000296">
    <property type="protein sequence ID" value="KAK7806640.1"/>
    <property type="molecule type" value="Genomic_DNA"/>
</dbReference>
<evidence type="ECO:0000313" key="1">
    <source>
        <dbReference type="EMBL" id="KAK7806640.1"/>
    </source>
</evidence>
<protein>
    <submittedName>
        <fullName evidence="1">Uncharacterized protein</fullName>
    </submittedName>
</protein>
<keyword evidence="2" id="KW-1185">Reference proteome</keyword>
<comment type="caution">
    <text evidence="1">The sequence shown here is derived from an EMBL/GenBank/DDBJ whole genome shotgun (WGS) entry which is preliminary data.</text>
</comment>